<protein>
    <submittedName>
        <fullName evidence="6">Penicillin-binding protein 2</fullName>
    </submittedName>
</protein>
<dbReference type="Proteomes" id="UP000177942">
    <property type="component" value="Unassembled WGS sequence"/>
</dbReference>
<evidence type="ECO:0000259" key="5">
    <source>
        <dbReference type="Pfam" id="PF03717"/>
    </source>
</evidence>
<reference evidence="6 7" key="1">
    <citation type="journal article" date="2016" name="Nat. Commun.">
        <title>Thousands of microbial genomes shed light on interconnected biogeochemical processes in an aquifer system.</title>
        <authorList>
            <person name="Anantharaman K."/>
            <person name="Brown C.T."/>
            <person name="Hug L.A."/>
            <person name="Sharon I."/>
            <person name="Castelle C.J."/>
            <person name="Probst A.J."/>
            <person name="Thomas B.C."/>
            <person name="Singh A."/>
            <person name="Wilkins M.J."/>
            <person name="Karaoz U."/>
            <person name="Brodie E.L."/>
            <person name="Williams K.H."/>
            <person name="Hubbard S.S."/>
            <person name="Banfield J.F."/>
        </authorList>
    </citation>
    <scope>NUCLEOTIDE SEQUENCE [LARGE SCALE GENOMIC DNA]</scope>
</reference>
<feature type="domain" description="Penicillin-binding protein transpeptidase" evidence="4">
    <location>
        <begin position="281"/>
        <end position="627"/>
    </location>
</feature>
<dbReference type="GO" id="GO:0008658">
    <property type="term" value="F:penicillin binding"/>
    <property type="evidence" value="ECO:0007669"/>
    <property type="project" value="InterPro"/>
</dbReference>
<dbReference type="InterPro" id="IPR017790">
    <property type="entry name" value="Penicillin-binding_protein_2"/>
</dbReference>
<dbReference type="InterPro" id="IPR012338">
    <property type="entry name" value="Beta-lactam/transpept-like"/>
</dbReference>
<dbReference type="GO" id="GO:0009002">
    <property type="term" value="F:serine-type D-Ala-D-Ala carboxypeptidase activity"/>
    <property type="evidence" value="ECO:0007669"/>
    <property type="project" value="InterPro"/>
</dbReference>
<dbReference type="SUPFAM" id="SSF56601">
    <property type="entry name" value="beta-lactamase/transpeptidase-like"/>
    <property type="match status" value="1"/>
</dbReference>
<feature type="transmembrane region" description="Helical" evidence="3">
    <location>
        <begin position="35"/>
        <end position="56"/>
    </location>
</feature>
<dbReference type="InterPro" id="IPR036138">
    <property type="entry name" value="PBP_dimer_sf"/>
</dbReference>
<dbReference type="Gene3D" id="3.90.1310.10">
    <property type="entry name" value="Penicillin-binding protein 2a (Domain 2)"/>
    <property type="match status" value="1"/>
</dbReference>
<keyword evidence="3" id="KW-0812">Transmembrane</keyword>
<comment type="caution">
    <text evidence="6">The sequence shown here is derived from an EMBL/GenBank/DDBJ whole genome shotgun (WGS) entry which is preliminary data.</text>
</comment>
<organism evidence="6 7">
    <name type="scientific">Candidatus Harrisonbacteria bacterium RIFCSPLOWO2_01_FULL_44_18</name>
    <dbReference type="NCBI Taxonomy" id="1798407"/>
    <lineage>
        <taxon>Bacteria</taxon>
        <taxon>Candidatus Harrisoniibacteriota</taxon>
    </lineage>
</organism>
<dbReference type="Pfam" id="PF00905">
    <property type="entry name" value="Transpeptidase"/>
    <property type="match status" value="1"/>
</dbReference>
<gene>
    <name evidence="6" type="ORF">A3A16_02175</name>
</gene>
<dbReference type="Pfam" id="PF03717">
    <property type="entry name" value="PBP_dimer"/>
    <property type="match status" value="1"/>
</dbReference>
<evidence type="ECO:0000313" key="6">
    <source>
        <dbReference type="EMBL" id="OGY65850.1"/>
    </source>
</evidence>
<dbReference type="STRING" id="1798407.A3A16_02175"/>
<dbReference type="InterPro" id="IPR001460">
    <property type="entry name" value="PCN-bd_Tpept"/>
</dbReference>
<dbReference type="GO" id="GO:0005886">
    <property type="term" value="C:plasma membrane"/>
    <property type="evidence" value="ECO:0007669"/>
    <property type="project" value="TreeGrafter"/>
</dbReference>
<accession>A0A1G1ZQ19</accession>
<dbReference type="NCBIfam" id="TIGR03423">
    <property type="entry name" value="pbp2_mrdA"/>
    <property type="match status" value="1"/>
</dbReference>
<dbReference type="InterPro" id="IPR005311">
    <property type="entry name" value="PBP_dimer"/>
</dbReference>
<evidence type="ECO:0000313" key="7">
    <source>
        <dbReference type="Proteomes" id="UP000177942"/>
    </source>
</evidence>
<keyword evidence="2 3" id="KW-0472">Membrane</keyword>
<dbReference type="GO" id="GO:0071555">
    <property type="term" value="P:cell wall organization"/>
    <property type="evidence" value="ECO:0007669"/>
    <property type="project" value="TreeGrafter"/>
</dbReference>
<dbReference type="EMBL" id="MHJJ01000006">
    <property type="protein sequence ID" value="OGY65850.1"/>
    <property type="molecule type" value="Genomic_DNA"/>
</dbReference>
<proteinExistence type="predicted"/>
<evidence type="ECO:0000256" key="2">
    <source>
        <dbReference type="ARBA" id="ARBA00023136"/>
    </source>
</evidence>
<comment type="subcellular location">
    <subcellularLocation>
        <location evidence="1">Membrane</location>
    </subcellularLocation>
</comment>
<dbReference type="InterPro" id="IPR050515">
    <property type="entry name" value="Beta-lactam/transpept"/>
</dbReference>
<dbReference type="PANTHER" id="PTHR30627">
    <property type="entry name" value="PEPTIDOGLYCAN D,D-TRANSPEPTIDASE"/>
    <property type="match status" value="1"/>
</dbReference>
<dbReference type="Gene3D" id="3.40.710.10">
    <property type="entry name" value="DD-peptidase/beta-lactamase superfamily"/>
    <property type="match status" value="1"/>
</dbReference>
<feature type="domain" description="Penicillin-binding protein dimerisation" evidence="5">
    <location>
        <begin position="81"/>
        <end position="240"/>
    </location>
</feature>
<evidence type="ECO:0000256" key="3">
    <source>
        <dbReference type="SAM" id="Phobius"/>
    </source>
</evidence>
<dbReference type="SUPFAM" id="SSF56519">
    <property type="entry name" value="Penicillin binding protein dimerisation domain"/>
    <property type="match status" value="1"/>
</dbReference>
<name>A0A1G1ZQ19_9BACT</name>
<sequence>MVKKLKQSDLDFDEVVFDDFARGFDSLEQPLSKRAFILVAVLAFLVSFIALGRVFYLNVFKKNFYQSRADSNVHKEINLMANRGIIVDRFGDVLAENAPAFSVSLNINELVKDKSDSLAGVLKTLSEVLSIDEQLLFRAVDDADLEKTSSIIIDRNIATEEAIALKGLELPAVEIIDDYTRKYPSGSAFAHITGYTGMADQGSGIVGKSGLEAYYDDWLKGVDGKRIIYRDARARPLEEKAAEEPRSGYRLETTIDAELQNYFYNRLKTALEFLGRDSGVGIALNPQNGEILSLISLPSFDNNIFVAGGLNDQRKKILAAANKPLFNRAISGVYNPGSAIKPLVALAALEENIVDATDQIYSSGSLEIPNPYDPEKPSRFLDWKAHGWVDLYSALARSSNIYFYAVGGGLPRADLAPTRDFNSIKGLGIDKLRHYWEKFVFGLKTGIDLPAENSGFLPGAEEKEKRTGQIWRIGDTYNVSIGQGDILVTPLQLLNFTASIGNGGKIYRPFLVKRVIDPNQKLIKQTEAEELTNYVDLDDLDGDIKEVQRGLEDAVGEPYGTAYTLSDLSFKTAGKTGSAQVADNTRTNAFFVGYGPTDNPQIAILVLIENAREGSLNAVPIARDVFEWYYDNRLATSR</sequence>
<dbReference type="GO" id="GO:0009252">
    <property type="term" value="P:peptidoglycan biosynthetic process"/>
    <property type="evidence" value="ECO:0007669"/>
    <property type="project" value="InterPro"/>
</dbReference>
<dbReference type="AlphaFoldDB" id="A0A1G1ZQ19"/>
<evidence type="ECO:0000259" key="4">
    <source>
        <dbReference type="Pfam" id="PF00905"/>
    </source>
</evidence>
<keyword evidence="3" id="KW-1133">Transmembrane helix</keyword>
<evidence type="ECO:0000256" key="1">
    <source>
        <dbReference type="ARBA" id="ARBA00004370"/>
    </source>
</evidence>